<proteinExistence type="predicted"/>
<dbReference type="GO" id="GO:0005743">
    <property type="term" value="C:mitochondrial inner membrane"/>
    <property type="evidence" value="ECO:0007669"/>
    <property type="project" value="TreeGrafter"/>
</dbReference>
<keyword evidence="3" id="KW-1185">Reference proteome</keyword>
<keyword evidence="1" id="KW-0378">Hydrolase</keyword>
<accession>A0A9Q0RUU6</accession>
<dbReference type="EMBL" id="WJQU01002566">
    <property type="protein sequence ID" value="KAJ6632718.1"/>
    <property type="molecule type" value="Genomic_DNA"/>
</dbReference>
<dbReference type="GO" id="GO:0008233">
    <property type="term" value="F:peptidase activity"/>
    <property type="evidence" value="ECO:0007669"/>
    <property type="project" value="UniProtKB-KW"/>
</dbReference>
<evidence type="ECO:0000313" key="2">
    <source>
        <dbReference type="EMBL" id="KAJ6643938.1"/>
    </source>
</evidence>
<dbReference type="GO" id="GO:0006508">
    <property type="term" value="P:proteolysis"/>
    <property type="evidence" value="ECO:0007669"/>
    <property type="project" value="UniProtKB-KW"/>
</dbReference>
<dbReference type="OrthoDB" id="7249367at2759"/>
<dbReference type="Proteomes" id="UP001151699">
    <property type="component" value="Chromosome B"/>
</dbReference>
<dbReference type="PANTHER" id="PTHR13333:SF5">
    <property type="entry name" value="M-AAA PROTEASE-INTERACTING PROTEIN 1, MITOCHONDRIAL"/>
    <property type="match status" value="1"/>
</dbReference>
<organism evidence="1 3">
    <name type="scientific">Pseudolycoriella hygida</name>
    <dbReference type="NCBI Taxonomy" id="35572"/>
    <lineage>
        <taxon>Eukaryota</taxon>
        <taxon>Metazoa</taxon>
        <taxon>Ecdysozoa</taxon>
        <taxon>Arthropoda</taxon>
        <taxon>Hexapoda</taxon>
        <taxon>Insecta</taxon>
        <taxon>Pterygota</taxon>
        <taxon>Neoptera</taxon>
        <taxon>Endopterygota</taxon>
        <taxon>Diptera</taxon>
        <taxon>Nematocera</taxon>
        <taxon>Sciaroidea</taxon>
        <taxon>Sciaridae</taxon>
        <taxon>Pseudolycoriella</taxon>
    </lineage>
</organism>
<sequence length="294" mass="33414">MALSVVQKNIHKCSSFNARSILLLGQNKFSNETTSALSALTNKSRNVYHSRSLCYLTQSNASQTKQTNFHTALQPTQCFYGLVPVSCRAYSTEHNHWSNKLPALMEFPNITWPSLIKSIKNWILVNFIIRPYFDQDFTMPNFVEGAKHAVQVVSSAVASGELNSLDGLVSPEALNEIKRNFSVMSVGQRNEIAINKEDIYFGFTYQVGVIFDESIETVQKRFVEITVVFHVLRGLQKMRDDDAAIPLNIGTLPQYRGKVSICNYRFIKQFTQGHESDWTVNVAHHFRPIDQLNE</sequence>
<dbReference type="GO" id="GO:0032979">
    <property type="term" value="P:protein insertion into mitochondrial inner membrane from matrix"/>
    <property type="evidence" value="ECO:0007669"/>
    <property type="project" value="TreeGrafter"/>
</dbReference>
<dbReference type="GO" id="GO:0043022">
    <property type="term" value="F:ribosome binding"/>
    <property type="evidence" value="ECO:0007669"/>
    <property type="project" value="TreeGrafter"/>
</dbReference>
<keyword evidence="1" id="KW-0645">Protease</keyword>
<comment type="caution">
    <text evidence="1">The sequence shown here is derived from an EMBL/GenBank/DDBJ whole genome shotgun (WGS) entry which is preliminary data.</text>
</comment>
<dbReference type="Gene3D" id="3.10.450.240">
    <property type="match status" value="1"/>
</dbReference>
<evidence type="ECO:0000313" key="3">
    <source>
        <dbReference type="Proteomes" id="UP001151699"/>
    </source>
</evidence>
<protein>
    <submittedName>
        <fullName evidence="1">M-AAA protease-interacting protein 1, mitochondrial</fullName>
    </submittedName>
</protein>
<dbReference type="AlphaFoldDB" id="A0A9Q0RUU6"/>
<name>A0A9Q0RUU6_9DIPT</name>
<dbReference type="PANTHER" id="PTHR13333">
    <property type="entry name" value="M-AAA PROTEASE-INTERACTING PROTEIN 1, MITOCHONDRIAL"/>
    <property type="match status" value="1"/>
</dbReference>
<reference evidence="1" key="1">
    <citation type="submission" date="2022-07" db="EMBL/GenBank/DDBJ databases">
        <authorList>
            <person name="Trinca V."/>
            <person name="Uliana J.V.C."/>
            <person name="Torres T.T."/>
            <person name="Ward R.J."/>
            <person name="Monesi N."/>
        </authorList>
    </citation>
    <scope>NUCLEOTIDE SEQUENCE</scope>
    <source>
        <strain evidence="1">HSMRA1968</strain>
        <tissue evidence="1">Whole embryos</tissue>
    </source>
</reference>
<evidence type="ECO:0000313" key="1">
    <source>
        <dbReference type="EMBL" id="KAJ6632718.1"/>
    </source>
</evidence>
<gene>
    <name evidence="1" type="primary">Maip1_1</name>
    <name evidence="2" type="synonym">Maip1_2</name>
    <name evidence="2" type="ORF">Bhyg_08903</name>
    <name evidence="1" type="ORF">Bhyg_17403</name>
</gene>
<dbReference type="EMBL" id="WJQU01000002">
    <property type="protein sequence ID" value="KAJ6643938.1"/>
    <property type="molecule type" value="Genomic_DNA"/>
</dbReference>